<dbReference type="Proteomes" id="UP000562464">
    <property type="component" value="Unassembled WGS sequence"/>
</dbReference>
<name>A0A841C778_9LACT</name>
<evidence type="ECO:0000313" key="2">
    <source>
        <dbReference type="EMBL" id="MBB5887249.1"/>
    </source>
</evidence>
<proteinExistence type="predicted"/>
<gene>
    <name evidence="2" type="ORF">HNQ37_000117</name>
</gene>
<feature type="transmembrane region" description="Helical" evidence="1">
    <location>
        <begin position="20"/>
        <end position="44"/>
    </location>
</feature>
<feature type="transmembrane region" description="Helical" evidence="1">
    <location>
        <begin position="102"/>
        <end position="119"/>
    </location>
</feature>
<sequence>MKEVFAKRRKVYYKQNIKYLRYVFNDHFMLFLVIVLGALAVQYAKFLQYNDLKWELRLLIAFVISLIALVPGKVVSLLEGADSTFLLAKEEELKKYLKRSENISLVFPALIILILVLITSPLLKVSIFVSLIWFMILVLIKKILFRLKIHSFEIDGNVDFEGAISYEQKRRTNLLKIFALFTNVKGLTNTAKRRKYLDPFLPKKTTSAYEYLLWRTFLRTSDYVGMLTRLLFLSVLVLIFVTNTLFAVLFATVVNYLLIFQILSIEKSQDYQPLLKVYPIHPEDLTKAVKSILLKSLSLFLLVEYLFSGIFGFLGGQLDFILLLVFYILSPIIFIIYIKYRLKEKNKSQL</sequence>
<dbReference type="PIRSF" id="PIRSF037259">
    <property type="entry name" value="EcsB_ABC"/>
    <property type="match status" value="1"/>
</dbReference>
<organism evidence="2 3">
    <name type="scientific">Lactovum miscens</name>
    <dbReference type="NCBI Taxonomy" id="190387"/>
    <lineage>
        <taxon>Bacteria</taxon>
        <taxon>Bacillati</taxon>
        <taxon>Bacillota</taxon>
        <taxon>Bacilli</taxon>
        <taxon>Lactobacillales</taxon>
        <taxon>Streptococcaceae</taxon>
        <taxon>Lactovum</taxon>
    </lineage>
</organism>
<accession>A0A841C778</accession>
<evidence type="ECO:0000256" key="1">
    <source>
        <dbReference type="SAM" id="Phobius"/>
    </source>
</evidence>
<dbReference type="Pfam" id="PF05975">
    <property type="entry name" value="EcsB"/>
    <property type="match status" value="2"/>
</dbReference>
<dbReference type="EMBL" id="JACHHV010000001">
    <property type="protein sequence ID" value="MBB5887249.1"/>
    <property type="molecule type" value="Genomic_DNA"/>
</dbReference>
<dbReference type="RefSeq" id="WP_183538250.1">
    <property type="nucleotide sequence ID" value="NZ_JACHHV010000001.1"/>
</dbReference>
<evidence type="ECO:0000313" key="3">
    <source>
        <dbReference type="Proteomes" id="UP000562464"/>
    </source>
</evidence>
<dbReference type="AlphaFoldDB" id="A0A841C778"/>
<keyword evidence="3" id="KW-1185">Reference proteome</keyword>
<feature type="transmembrane region" description="Helical" evidence="1">
    <location>
        <begin position="223"/>
        <end position="241"/>
    </location>
</feature>
<feature type="transmembrane region" description="Helical" evidence="1">
    <location>
        <begin position="56"/>
        <end position="81"/>
    </location>
</feature>
<dbReference type="InterPro" id="IPR010288">
    <property type="entry name" value="EcsB_ABC"/>
</dbReference>
<dbReference type="GO" id="GO:0016020">
    <property type="term" value="C:membrane"/>
    <property type="evidence" value="ECO:0007669"/>
    <property type="project" value="InterPro"/>
</dbReference>
<keyword evidence="1" id="KW-0472">Membrane</keyword>
<feature type="transmembrane region" description="Helical" evidence="1">
    <location>
        <begin position="125"/>
        <end position="144"/>
    </location>
</feature>
<comment type="caution">
    <text evidence="2">The sequence shown here is derived from an EMBL/GenBank/DDBJ whole genome shotgun (WGS) entry which is preliminary data.</text>
</comment>
<keyword evidence="1" id="KW-1133">Transmembrane helix</keyword>
<keyword evidence="1" id="KW-0812">Transmembrane</keyword>
<feature type="transmembrane region" description="Helical" evidence="1">
    <location>
        <begin position="320"/>
        <end position="340"/>
    </location>
</feature>
<reference evidence="2 3" key="1">
    <citation type="submission" date="2020-08" db="EMBL/GenBank/DDBJ databases">
        <title>Genomic Encyclopedia of Type Strains, Phase IV (KMG-IV): sequencing the most valuable type-strain genomes for metagenomic binning, comparative biology and taxonomic classification.</title>
        <authorList>
            <person name="Goeker M."/>
        </authorList>
    </citation>
    <scope>NUCLEOTIDE SEQUENCE [LARGE SCALE GENOMIC DNA]</scope>
    <source>
        <strain evidence="2 3">DSM 14925</strain>
    </source>
</reference>
<protein>
    <submittedName>
        <fullName evidence="2">ABC-2 type transport system permease protein</fullName>
    </submittedName>
</protein>